<name>A0A928DNQ3_9BACT</name>
<comment type="similarity">
    <text evidence="8">Belongs to the P-Pant transferase superfamily. AcpS family.</text>
</comment>
<evidence type="ECO:0000256" key="3">
    <source>
        <dbReference type="ARBA" id="ARBA00022723"/>
    </source>
</evidence>
<evidence type="ECO:0000256" key="8">
    <source>
        <dbReference type="HAMAP-Rule" id="MF_00101"/>
    </source>
</evidence>
<protein>
    <recommendedName>
        <fullName evidence="8">Holo-[acyl-carrier-protein] synthase</fullName>
        <shortName evidence="8">Holo-ACP synthase</shortName>
        <ecNumber evidence="8">2.7.8.7</ecNumber>
    </recommendedName>
    <alternativeName>
        <fullName evidence="8">4'-phosphopantetheinyl transferase AcpS</fullName>
    </alternativeName>
</protein>
<dbReference type="Gene3D" id="3.90.470.20">
    <property type="entry name" value="4'-phosphopantetheinyl transferase domain"/>
    <property type="match status" value="1"/>
</dbReference>
<keyword evidence="2 8" id="KW-0808">Transferase</keyword>
<comment type="function">
    <text evidence="8">Transfers the 4'-phosphopantetheine moiety from coenzyme A to a Ser of acyl-carrier-protein.</text>
</comment>
<evidence type="ECO:0000256" key="7">
    <source>
        <dbReference type="ARBA" id="ARBA00023160"/>
    </source>
</evidence>
<dbReference type="GO" id="GO:0000287">
    <property type="term" value="F:magnesium ion binding"/>
    <property type="evidence" value="ECO:0007669"/>
    <property type="project" value="UniProtKB-UniRule"/>
</dbReference>
<evidence type="ECO:0000256" key="6">
    <source>
        <dbReference type="ARBA" id="ARBA00023098"/>
    </source>
</evidence>
<keyword evidence="3 8" id="KW-0479">Metal-binding</keyword>
<reference evidence="10" key="1">
    <citation type="submission" date="2019-04" db="EMBL/GenBank/DDBJ databases">
        <title>Evolution of Biomass-Degrading Anaerobic Consortia Revealed by Metagenomics.</title>
        <authorList>
            <person name="Peng X."/>
        </authorList>
    </citation>
    <scope>NUCLEOTIDE SEQUENCE</scope>
    <source>
        <strain evidence="10">SIG66</strain>
    </source>
</reference>
<proteinExistence type="inferred from homology"/>
<dbReference type="AlphaFoldDB" id="A0A928DNQ3"/>
<dbReference type="InterPro" id="IPR008278">
    <property type="entry name" value="4-PPantetheinyl_Trfase_dom"/>
</dbReference>
<evidence type="ECO:0000256" key="5">
    <source>
        <dbReference type="ARBA" id="ARBA00022842"/>
    </source>
</evidence>
<evidence type="ECO:0000256" key="1">
    <source>
        <dbReference type="ARBA" id="ARBA00022516"/>
    </source>
</evidence>
<dbReference type="InterPro" id="IPR002582">
    <property type="entry name" value="ACPS"/>
</dbReference>
<accession>A0A928DNQ3</accession>
<feature type="domain" description="4'-phosphopantetheinyl transferase" evidence="9">
    <location>
        <begin position="5"/>
        <end position="110"/>
    </location>
</feature>
<evidence type="ECO:0000313" key="11">
    <source>
        <dbReference type="Proteomes" id="UP000725649"/>
    </source>
</evidence>
<keyword evidence="8" id="KW-0963">Cytoplasm</keyword>
<comment type="caution">
    <text evidence="10">The sequence shown here is derived from an EMBL/GenBank/DDBJ whole genome shotgun (WGS) entry which is preliminary data.</text>
</comment>
<keyword evidence="4 8" id="KW-0276">Fatty acid metabolism</keyword>
<evidence type="ECO:0000256" key="2">
    <source>
        <dbReference type="ARBA" id="ARBA00022679"/>
    </source>
</evidence>
<organism evidence="10 11">
    <name type="scientific">Candidatus Avelusimicrobium gallicola</name>
    <dbReference type="NCBI Taxonomy" id="2562704"/>
    <lineage>
        <taxon>Bacteria</taxon>
        <taxon>Pseudomonadati</taxon>
        <taxon>Elusimicrobiota</taxon>
        <taxon>Elusimicrobia</taxon>
        <taxon>Elusimicrobiales</taxon>
        <taxon>Elusimicrobiaceae</taxon>
        <taxon>Candidatus Avelusimicrobium</taxon>
    </lineage>
</organism>
<evidence type="ECO:0000313" key="10">
    <source>
        <dbReference type="EMBL" id="MBE6421163.1"/>
    </source>
</evidence>
<dbReference type="Pfam" id="PF01648">
    <property type="entry name" value="ACPS"/>
    <property type="match status" value="1"/>
</dbReference>
<feature type="binding site" evidence="8">
    <location>
        <position position="9"/>
    </location>
    <ligand>
        <name>Mg(2+)</name>
        <dbReference type="ChEBI" id="CHEBI:18420"/>
    </ligand>
</feature>
<dbReference type="EMBL" id="SUVG01000003">
    <property type="protein sequence ID" value="MBE6421163.1"/>
    <property type="molecule type" value="Genomic_DNA"/>
</dbReference>
<keyword evidence="5 8" id="KW-0460">Magnesium</keyword>
<dbReference type="NCBIfam" id="TIGR00556">
    <property type="entry name" value="pantethn_trn"/>
    <property type="match status" value="1"/>
</dbReference>
<dbReference type="InterPro" id="IPR037143">
    <property type="entry name" value="4-PPantetheinyl_Trfase_dom_sf"/>
</dbReference>
<dbReference type="Proteomes" id="UP000725649">
    <property type="component" value="Unassembled WGS sequence"/>
</dbReference>
<dbReference type="HAMAP" id="MF_00101">
    <property type="entry name" value="AcpS"/>
    <property type="match status" value="1"/>
</dbReference>
<comment type="catalytic activity">
    <reaction evidence="8">
        <text>apo-[ACP] + CoA = holo-[ACP] + adenosine 3',5'-bisphosphate + H(+)</text>
        <dbReference type="Rhea" id="RHEA:12068"/>
        <dbReference type="Rhea" id="RHEA-COMP:9685"/>
        <dbReference type="Rhea" id="RHEA-COMP:9690"/>
        <dbReference type="ChEBI" id="CHEBI:15378"/>
        <dbReference type="ChEBI" id="CHEBI:29999"/>
        <dbReference type="ChEBI" id="CHEBI:57287"/>
        <dbReference type="ChEBI" id="CHEBI:58343"/>
        <dbReference type="ChEBI" id="CHEBI:64479"/>
        <dbReference type="EC" id="2.7.8.7"/>
    </reaction>
</comment>
<comment type="subcellular location">
    <subcellularLocation>
        <location evidence="8">Cytoplasm</location>
    </subcellularLocation>
</comment>
<comment type="cofactor">
    <cofactor evidence="8">
        <name>Mg(2+)</name>
        <dbReference type="ChEBI" id="CHEBI:18420"/>
    </cofactor>
</comment>
<sequence length="115" mass="13009">MEIVGIGTDLVEVARIKAFAEKQNALERIFSEEEIAYCRARKNCYQHLAVRFAAKEAVYKALPFDGFAFKDIQVANLENGRPQVRVNDKRMDGLAVQISLSHTDEYACAMVVVQR</sequence>
<dbReference type="EC" id="2.7.8.7" evidence="8"/>
<gene>
    <name evidence="8 10" type="primary">acpS</name>
    <name evidence="10" type="ORF">E7027_03390</name>
</gene>
<dbReference type="GO" id="GO:0008897">
    <property type="term" value="F:holo-[acyl-carrier-protein] synthase activity"/>
    <property type="evidence" value="ECO:0007669"/>
    <property type="project" value="UniProtKB-UniRule"/>
</dbReference>
<evidence type="ECO:0000259" key="9">
    <source>
        <dbReference type="Pfam" id="PF01648"/>
    </source>
</evidence>
<dbReference type="GO" id="GO:0006633">
    <property type="term" value="P:fatty acid biosynthetic process"/>
    <property type="evidence" value="ECO:0007669"/>
    <property type="project" value="UniProtKB-UniRule"/>
</dbReference>
<dbReference type="GO" id="GO:0005737">
    <property type="term" value="C:cytoplasm"/>
    <property type="evidence" value="ECO:0007669"/>
    <property type="project" value="UniProtKB-SubCell"/>
</dbReference>
<dbReference type="NCBIfam" id="TIGR00516">
    <property type="entry name" value="acpS"/>
    <property type="match status" value="1"/>
</dbReference>
<evidence type="ECO:0000256" key="4">
    <source>
        <dbReference type="ARBA" id="ARBA00022832"/>
    </source>
</evidence>
<keyword evidence="1 8" id="KW-0444">Lipid biosynthesis</keyword>
<keyword evidence="6 8" id="KW-0443">Lipid metabolism</keyword>
<dbReference type="SUPFAM" id="SSF56214">
    <property type="entry name" value="4'-phosphopantetheinyl transferase"/>
    <property type="match status" value="1"/>
</dbReference>
<dbReference type="InterPro" id="IPR004568">
    <property type="entry name" value="Ppantetheine-prot_Trfase_dom"/>
</dbReference>
<keyword evidence="7 8" id="KW-0275">Fatty acid biosynthesis</keyword>
<feature type="binding site" evidence="8">
    <location>
        <position position="56"/>
    </location>
    <ligand>
        <name>Mg(2+)</name>
        <dbReference type="ChEBI" id="CHEBI:18420"/>
    </ligand>
</feature>